<gene>
    <name evidence="1" type="ORF">SAMN04488483_1132</name>
</gene>
<accession>A0ACD2U1W0</accession>
<reference evidence="1" key="1">
    <citation type="submission" date="2017-05" db="EMBL/GenBank/DDBJ databases">
        <authorList>
            <person name="Varghese N."/>
            <person name="Submissions S."/>
        </authorList>
    </citation>
    <scope>NUCLEOTIDE SEQUENCE</scope>
    <source>
        <strain evidence="1">LMG 28168</strain>
    </source>
</reference>
<keyword evidence="2" id="KW-1185">Reference proteome</keyword>
<evidence type="ECO:0000313" key="1">
    <source>
        <dbReference type="EMBL" id="SMQ23679.1"/>
    </source>
</evidence>
<dbReference type="Proteomes" id="UP001158048">
    <property type="component" value="Unassembled WGS sequence"/>
</dbReference>
<sequence>MKILALGRECDLHDYVTYCQGLGRDVVCFSPPALLQDEKAQWASQLTAALDAVAPGHTFAHVVSFNDGFQVQADVFKQIFGLAARNTDTLFTLTDKAAFKAVPATADFISRYLRLPQQIDAAQAWQQVEQALTLPVVLKPSNGFYSAGVIRVDDRAAFNKALTLTKRVCALMTQQRGDSEILVEEYIDGEEFSVDGYVLDGQVKPLLLHHKYPRLEGPTFHENAQISRPFDERLGEPFMLALRQIIAAVGLDQSPFHAEFRITPEQRVYVLELAPRISGGGISSRYLMDICLGLDVYDVDFKLASPSLQLALPHRRIGLEYDFSVKKSGVLKSIEKTVAQCREMGASTIIQHRHNGEFVMAPPVAMETVLTAFFSCASKEQALQIFDYLETCEVETQA</sequence>
<organism evidence="1 2">
    <name type="scientific">Pseudomonas helmanticensis</name>
    <dbReference type="NCBI Taxonomy" id="1471381"/>
    <lineage>
        <taxon>Bacteria</taxon>
        <taxon>Pseudomonadati</taxon>
        <taxon>Pseudomonadota</taxon>
        <taxon>Gammaproteobacteria</taxon>
        <taxon>Pseudomonadales</taxon>
        <taxon>Pseudomonadaceae</taxon>
        <taxon>Pseudomonas</taxon>
    </lineage>
</organism>
<protein>
    <submittedName>
        <fullName evidence="1">ATP-grasp domain-containing protein</fullName>
    </submittedName>
</protein>
<dbReference type="EMBL" id="FXUY01000001">
    <property type="protein sequence ID" value="SMQ23679.1"/>
    <property type="molecule type" value="Genomic_DNA"/>
</dbReference>
<name>A0ACD2U1W0_9PSED</name>
<comment type="caution">
    <text evidence="1">The sequence shown here is derived from an EMBL/GenBank/DDBJ whole genome shotgun (WGS) entry which is preliminary data.</text>
</comment>
<proteinExistence type="predicted"/>
<evidence type="ECO:0000313" key="2">
    <source>
        <dbReference type="Proteomes" id="UP001158048"/>
    </source>
</evidence>